<dbReference type="SMART" id="SM00563">
    <property type="entry name" value="PlsC"/>
    <property type="match status" value="1"/>
</dbReference>
<dbReference type="AlphaFoldDB" id="A0A8H9LA86"/>
<dbReference type="CDD" id="cd07989">
    <property type="entry name" value="LPLAT_AGPAT-like"/>
    <property type="match status" value="1"/>
</dbReference>
<dbReference type="RefSeq" id="WP_229781150.1">
    <property type="nucleotide sequence ID" value="NZ_BMQG01000005.1"/>
</dbReference>
<proteinExistence type="predicted"/>
<accession>A0A8H9LA86</accession>
<evidence type="ECO:0000259" key="1">
    <source>
        <dbReference type="SMART" id="SM00563"/>
    </source>
</evidence>
<dbReference type="SUPFAM" id="SSF69593">
    <property type="entry name" value="Glycerol-3-phosphate (1)-acyltransferase"/>
    <property type="match status" value="1"/>
</dbReference>
<keyword evidence="3" id="KW-1185">Reference proteome</keyword>
<dbReference type="EMBL" id="BMQG01000005">
    <property type="protein sequence ID" value="GGM42304.1"/>
    <property type="molecule type" value="Genomic_DNA"/>
</dbReference>
<protein>
    <submittedName>
        <fullName evidence="2">1-acyl-sn-glycerol-3-phosphate acyltransferase</fullName>
    </submittedName>
</protein>
<dbReference type="GO" id="GO:0016746">
    <property type="term" value="F:acyltransferase activity"/>
    <property type="evidence" value="ECO:0007669"/>
    <property type="project" value="UniProtKB-KW"/>
</dbReference>
<evidence type="ECO:0000313" key="2">
    <source>
        <dbReference type="EMBL" id="GGM42304.1"/>
    </source>
</evidence>
<sequence length="230" mass="24502">MTGPDRPGTDAPQRHAWATGLLSLSIRRSVRGGLGGVWVRGPLPGGGAVLAPNHHSWWDGYVLREVALACGQPFSVLMTARQLARFPFLRRVGALRADEVRAGVRRARAGWLVVFPEGELRPAGPLRGVQPGAAWITRHAGVPLVPAALRVVLRGAQYPEAFVRVGPPVAAADLPGALTALLAELDADLLGSDPEAPLAGYLRLVPGRASRSDRVDWPSRLLAWLTGDRA</sequence>
<organism evidence="2 3">
    <name type="scientific">Deinococcus arenae</name>
    <dbReference type="NCBI Taxonomy" id="1452751"/>
    <lineage>
        <taxon>Bacteria</taxon>
        <taxon>Thermotogati</taxon>
        <taxon>Deinococcota</taxon>
        <taxon>Deinococci</taxon>
        <taxon>Deinococcales</taxon>
        <taxon>Deinococcaceae</taxon>
        <taxon>Deinococcus</taxon>
    </lineage>
</organism>
<dbReference type="Pfam" id="PF01553">
    <property type="entry name" value="Acyltransferase"/>
    <property type="match status" value="1"/>
</dbReference>
<comment type="caution">
    <text evidence="2">The sequence shown here is derived from an EMBL/GenBank/DDBJ whole genome shotgun (WGS) entry which is preliminary data.</text>
</comment>
<feature type="domain" description="Phospholipid/glycerol acyltransferase" evidence="1">
    <location>
        <begin position="48"/>
        <end position="152"/>
    </location>
</feature>
<gene>
    <name evidence="2" type="ORF">GCM10008956_18370</name>
</gene>
<keyword evidence="2" id="KW-0808">Transferase</keyword>
<dbReference type="Proteomes" id="UP000600547">
    <property type="component" value="Unassembled WGS sequence"/>
</dbReference>
<dbReference type="InterPro" id="IPR002123">
    <property type="entry name" value="Plipid/glycerol_acylTrfase"/>
</dbReference>
<evidence type="ECO:0000313" key="3">
    <source>
        <dbReference type="Proteomes" id="UP000600547"/>
    </source>
</evidence>
<reference evidence="3" key="1">
    <citation type="journal article" date="2019" name="Int. J. Syst. Evol. Microbiol.">
        <title>The Global Catalogue of Microorganisms (GCM) 10K type strain sequencing project: providing services to taxonomists for standard genome sequencing and annotation.</title>
        <authorList>
            <consortium name="The Broad Institute Genomics Platform"/>
            <consortium name="The Broad Institute Genome Sequencing Center for Infectious Disease"/>
            <person name="Wu L."/>
            <person name="Ma J."/>
        </authorList>
    </citation>
    <scope>NUCLEOTIDE SEQUENCE [LARGE SCALE GENOMIC DNA]</scope>
    <source>
        <strain evidence="3">JCM 31047</strain>
    </source>
</reference>
<name>A0A8H9LA86_9DEIO</name>
<keyword evidence="2" id="KW-0012">Acyltransferase</keyword>